<dbReference type="Proteomes" id="UP000585638">
    <property type="component" value="Unassembled WGS sequence"/>
</dbReference>
<evidence type="ECO:0008006" key="10">
    <source>
        <dbReference type="Google" id="ProtNLM"/>
    </source>
</evidence>
<keyword evidence="6 7" id="KW-0503">Monooxygenase</keyword>
<gene>
    <name evidence="8" type="ORF">BJ998_009101</name>
</gene>
<evidence type="ECO:0000256" key="7">
    <source>
        <dbReference type="RuleBase" id="RU000461"/>
    </source>
</evidence>
<dbReference type="FunFam" id="1.10.630.10:FF:000018">
    <property type="entry name" value="Cytochrome P450 monooxygenase"/>
    <property type="match status" value="1"/>
</dbReference>
<evidence type="ECO:0000256" key="1">
    <source>
        <dbReference type="ARBA" id="ARBA00010617"/>
    </source>
</evidence>
<dbReference type="PANTHER" id="PTHR46696:SF1">
    <property type="entry name" value="CYTOCHROME P450 YJIB-RELATED"/>
    <property type="match status" value="1"/>
</dbReference>
<dbReference type="AlphaFoldDB" id="A0A7W9KSE5"/>
<dbReference type="InterPro" id="IPR036396">
    <property type="entry name" value="Cyt_P450_sf"/>
</dbReference>
<proteinExistence type="inferred from homology"/>
<dbReference type="GO" id="GO:0004497">
    <property type="term" value="F:monooxygenase activity"/>
    <property type="evidence" value="ECO:0007669"/>
    <property type="project" value="UniProtKB-KW"/>
</dbReference>
<keyword evidence="9" id="KW-1185">Reference proteome</keyword>
<keyword evidence="4 7" id="KW-0560">Oxidoreductase</keyword>
<dbReference type="PRINTS" id="PR00359">
    <property type="entry name" value="BP450"/>
</dbReference>
<evidence type="ECO:0000256" key="2">
    <source>
        <dbReference type="ARBA" id="ARBA00022617"/>
    </source>
</evidence>
<dbReference type="PROSITE" id="PS00086">
    <property type="entry name" value="CYTOCHROME_P450"/>
    <property type="match status" value="1"/>
</dbReference>
<keyword evidence="3 7" id="KW-0479">Metal-binding</keyword>
<comment type="similarity">
    <text evidence="1 7">Belongs to the cytochrome P450 family.</text>
</comment>
<dbReference type="SUPFAM" id="SSF48264">
    <property type="entry name" value="Cytochrome P450"/>
    <property type="match status" value="1"/>
</dbReference>
<sequence length="419" mass="46125">MSAPSQPAATGAELFARLIDPARRHDPYPVYAEIRRRGPLWIEHMPAVAVGSYHDCEALMRDPRLSAERWRYAGATSNHERLPIDAPTSLWQPSFLSLDPPDHTRLRRLVTKAFTVHTVTRLEPAIADLVDRLVDEAADRDTFDVIADLAYPLPVTVICRMLGVPAADEHLFHRWSSQLARFVDGLALAAAGSDDKFDWMSGTIEMHRYIEDLVALRRVDPRDDLVSDLIAIEDAGDVLTADELVSTIVLLLVTGHETTMNLIGNCVLALLRHPEHLAAVRADPTLVPAVIEETVRYDPPVHLSARVAKEAMDIGGTAVPEGGLVFLLLAAAHRDPAMYPDPDRFDPTRAQPGHLGFGVGIHYCVGAALAKTQTRLALTSLLRRLVDPVLAQDPPPYREHVNLHGPSALPLAHKGIRPR</sequence>
<protein>
    <recommendedName>
        <fullName evidence="10">Cytochrome P450</fullName>
    </recommendedName>
</protein>
<dbReference type="CDD" id="cd20625">
    <property type="entry name" value="CYP164-like"/>
    <property type="match status" value="1"/>
</dbReference>
<dbReference type="PRINTS" id="PR00385">
    <property type="entry name" value="P450"/>
</dbReference>
<accession>A0A7W9KSE5</accession>
<dbReference type="InterPro" id="IPR017972">
    <property type="entry name" value="Cyt_P450_CS"/>
</dbReference>
<organism evidence="8 9">
    <name type="scientific">Kutzneria kofuensis</name>
    <dbReference type="NCBI Taxonomy" id="103725"/>
    <lineage>
        <taxon>Bacteria</taxon>
        <taxon>Bacillati</taxon>
        <taxon>Actinomycetota</taxon>
        <taxon>Actinomycetes</taxon>
        <taxon>Pseudonocardiales</taxon>
        <taxon>Pseudonocardiaceae</taxon>
        <taxon>Kutzneria</taxon>
    </lineage>
</organism>
<dbReference type="Pfam" id="PF00067">
    <property type="entry name" value="p450"/>
    <property type="match status" value="1"/>
</dbReference>
<name>A0A7W9KSE5_9PSEU</name>
<dbReference type="GO" id="GO:0020037">
    <property type="term" value="F:heme binding"/>
    <property type="evidence" value="ECO:0007669"/>
    <property type="project" value="InterPro"/>
</dbReference>
<dbReference type="InterPro" id="IPR001128">
    <property type="entry name" value="Cyt_P450"/>
</dbReference>
<keyword evidence="2 7" id="KW-0349">Heme</keyword>
<keyword evidence="5 7" id="KW-0408">Iron</keyword>
<dbReference type="EMBL" id="JACHIR010000004">
    <property type="protein sequence ID" value="MBB5897842.1"/>
    <property type="molecule type" value="Genomic_DNA"/>
</dbReference>
<dbReference type="GO" id="GO:0005506">
    <property type="term" value="F:iron ion binding"/>
    <property type="evidence" value="ECO:0007669"/>
    <property type="project" value="InterPro"/>
</dbReference>
<dbReference type="PANTHER" id="PTHR46696">
    <property type="entry name" value="P450, PUTATIVE (EUROFUNG)-RELATED"/>
    <property type="match status" value="1"/>
</dbReference>
<comment type="caution">
    <text evidence="8">The sequence shown here is derived from an EMBL/GenBank/DDBJ whole genome shotgun (WGS) entry which is preliminary data.</text>
</comment>
<evidence type="ECO:0000256" key="6">
    <source>
        <dbReference type="ARBA" id="ARBA00023033"/>
    </source>
</evidence>
<dbReference type="InterPro" id="IPR002397">
    <property type="entry name" value="Cyt_P450_B"/>
</dbReference>
<dbReference type="GO" id="GO:0016705">
    <property type="term" value="F:oxidoreductase activity, acting on paired donors, with incorporation or reduction of molecular oxygen"/>
    <property type="evidence" value="ECO:0007669"/>
    <property type="project" value="InterPro"/>
</dbReference>
<evidence type="ECO:0000256" key="3">
    <source>
        <dbReference type="ARBA" id="ARBA00022723"/>
    </source>
</evidence>
<reference evidence="8 9" key="1">
    <citation type="submission" date="2020-08" db="EMBL/GenBank/DDBJ databases">
        <title>Sequencing the genomes of 1000 actinobacteria strains.</title>
        <authorList>
            <person name="Klenk H.-P."/>
        </authorList>
    </citation>
    <scope>NUCLEOTIDE SEQUENCE [LARGE SCALE GENOMIC DNA]</scope>
    <source>
        <strain evidence="8 9">DSM 43851</strain>
    </source>
</reference>
<evidence type="ECO:0000313" key="8">
    <source>
        <dbReference type="EMBL" id="MBB5897842.1"/>
    </source>
</evidence>
<evidence type="ECO:0000256" key="5">
    <source>
        <dbReference type="ARBA" id="ARBA00023004"/>
    </source>
</evidence>
<dbReference type="RefSeq" id="WP_184870328.1">
    <property type="nucleotide sequence ID" value="NZ_JACHIR010000004.1"/>
</dbReference>
<evidence type="ECO:0000313" key="9">
    <source>
        <dbReference type="Proteomes" id="UP000585638"/>
    </source>
</evidence>
<dbReference type="Gene3D" id="1.10.630.10">
    <property type="entry name" value="Cytochrome P450"/>
    <property type="match status" value="1"/>
</dbReference>
<evidence type="ECO:0000256" key="4">
    <source>
        <dbReference type="ARBA" id="ARBA00023002"/>
    </source>
</evidence>